<dbReference type="STRING" id="1121485.GCA_000426485_02772"/>
<name>A0A4Y8KW09_9BACT</name>
<dbReference type="EMBL" id="SOML01000013">
    <property type="protein sequence ID" value="TFD93164.1"/>
    <property type="molecule type" value="Genomic_DNA"/>
</dbReference>
<feature type="chain" id="PRO_5021267271" description="Tetratricopeptide repeat protein" evidence="1">
    <location>
        <begin position="19"/>
        <end position="353"/>
    </location>
</feature>
<proteinExistence type="predicted"/>
<dbReference type="Pfam" id="PF19867">
    <property type="entry name" value="DUF6340"/>
    <property type="match status" value="1"/>
</dbReference>
<keyword evidence="3" id="KW-1185">Reference proteome</keyword>
<accession>A0A4Y8KW09</accession>
<evidence type="ECO:0008006" key="4">
    <source>
        <dbReference type="Google" id="ProtNLM"/>
    </source>
</evidence>
<dbReference type="PROSITE" id="PS51257">
    <property type="entry name" value="PROKAR_LIPOPROTEIN"/>
    <property type="match status" value="1"/>
</dbReference>
<dbReference type="InterPro" id="IPR045921">
    <property type="entry name" value="DUF6340"/>
</dbReference>
<dbReference type="AlphaFoldDB" id="A0A4Y8KW09"/>
<feature type="signal peptide" evidence="1">
    <location>
        <begin position="1"/>
        <end position="18"/>
    </location>
</feature>
<evidence type="ECO:0000256" key="1">
    <source>
        <dbReference type="SAM" id="SignalP"/>
    </source>
</evidence>
<dbReference type="RefSeq" id="WP_026626635.1">
    <property type="nucleotide sequence ID" value="NZ_JAWZLG010000062.1"/>
</dbReference>
<dbReference type="Proteomes" id="UP000297861">
    <property type="component" value="Unassembled WGS sequence"/>
</dbReference>
<organism evidence="2 3">
    <name type="scientific">Dysgonomonas capnocytophagoides</name>
    <dbReference type="NCBI Taxonomy" id="45254"/>
    <lineage>
        <taxon>Bacteria</taxon>
        <taxon>Pseudomonadati</taxon>
        <taxon>Bacteroidota</taxon>
        <taxon>Bacteroidia</taxon>
        <taxon>Bacteroidales</taxon>
        <taxon>Dysgonomonadaceae</taxon>
        <taxon>Dysgonomonas</taxon>
    </lineage>
</organism>
<reference evidence="2 3" key="1">
    <citation type="submission" date="2019-03" db="EMBL/GenBank/DDBJ databases">
        <title>San Antonio Military Medical Center submission to MRSN (WRAIR), pending publication.</title>
        <authorList>
            <person name="Blyth D.M."/>
            <person name="Mccarthy S.L."/>
            <person name="Schall S.E."/>
            <person name="Stam J.A."/>
            <person name="Ong A.C."/>
            <person name="Mcgann P.T."/>
        </authorList>
    </citation>
    <scope>NUCLEOTIDE SEQUENCE [LARGE SCALE GENOMIC DNA]</scope>
    <source>
        <strain evidence="2 3">MRSN571793</strain>
    </source>
</reference>
<comment type="caution">
    <text evidence="2">The sequence shown here is derived from an EMBL/GenBank/DDBJ whole genome shotgun (WGS) entry which is preliminary data.</text>
</comment>
<gene>
    <name evidence="2" type="ORF">E2605_16920</name>
</gene>
<dbReference type="OrthoDB" id="1115705at2"/>
<sequence>MRKLFFPSVILLAVVSFAACTAPQSLVINVQKPPQIALPGAIGNVIVVNNLVVQPAFQGSTIQKYDKKGNPIYEELSVPSDSLGIILSGALYDRLADLNYFKEVSIYDKPLRDDLSYEDIKPIDSLAVKEICQISNSDAIISLDRFFVISNALQDNDGLGVKADNLDLKMSASFSIYSKEGRLISNSLTLTDSIYWTALYYNDHLVSDNPLPSREDALKEAARYAGEKIADALVPYWVETPRLFFNENNSAILLAQKDQWAEALKIWEADYNQESKFKRKARLAFNIALANELTDNLMGAISWVSISSDLFKQAVLTGVDEQNYLRAEQYKKDLLTRYADFKLLDITGRSSGE</sequence>
<evidence type="ECO:0000313" key="2">
    <source>
        <dbReference type="EMBL" id="TFD93164.1"/>
    </source>
</evidence>
<evidence type="ECO:0000313" key="3">
    <source>
        <dbReference type="Proteomes" id="UP000297861"/>
    </source>
</evidence>
<keyword evidence="1" id="KW-0732">Signal</keyword>
<protein>
    <recommendedName>
        <fullName evidence="4">Tetratricopeptide repeat protein</fullName>
    </recommendedName>
</protein>